<feature type="transmembrane region" description="Helical" evidence="6">
    <location>
        <begin position="31"/>
        <end position="51"/>
    </location>
</feature>
<evidence type="ECO:0000256" key="5">
    <source>
        <dbReference type="ARBA" id="ARBA00023136"/>
    </source>
</evidence>
<dbReference type="Proteomes" id="UP000751190">
    <property type="component" value="Unassembled WGS sequence"/>
</dbReference>
<comment type="similarity">
    <text evidence="2">Belongs to the OB-RGRP/VPS55 family.</text>
</comment>
<dbReference type="GO" id="GO:0016020">
    <property type="term" value="C:membrane"/>
    <property type="evidence" value="ECO:0007669"/>
    <property type="project" value="UniProtKB-SubCell"/>
</dbReference>
<dbReference type="AlphaFoldDB" id="A0A8J5XZW1"/>
<keyword evidence="3 6" id="KW-0812">Transmembrane</keyword>
<evidence type="ECO:0000256" key="6">
    <source>
        <dbReference type="SAM" id="Phobius"/>
    </source>
</evidence>
<evidence type="ECO:0000256" key="1">
    <source>
        <dbReference type="ARBA" id="ARBA00004141"/>
    </source>
</evidence>
<gene>
    <name evidence="7" type="ORF">KFE25_009481</name>
</gene>
<name>A0A8J5XZW1_DIALT</name>
<evidence type="ECO:0000256" key="3">
    <source>
        <dbReference type="ARBA" id="ARBA00022692"/>
    </source>
</evidence>
<accession>A0A8J5XZW1</accession>
<dbReference type="GO" id="GO:0032511">
    <property type="term" value="P:late endosome to vacuole transport via multivesicular body sorting pathway"/>
    <property type="evidence" value="ECO:0007669"/>
    <property type="project" value="TreeGrafter"/>
</dbReference>
<evidence type="ECO:0000313" key="8">
    <source>
        <dbReference type="Proteomes" id="UP000751190"/>
    </source>
</evidence>
<organism evidence="7 8">
    <name type="scientific">Diacronema lutheri</name>
    <name type="common">Unicellular marine alga</name>
    <name type="synonym">Monochrysis lutheri</name>
    <dbReference type="NCBI Taxonomy" id="2081491"/>
    <lineage>
        <taxon>Eukaryota</taxon>
        <taxon>Haptista</taxon>
        <taxon>Haptophyta</taxon>
        <taxon>Pavlovophyceae</taxon>
        <taxon>Pavlovales</taxon>
        <taxon>Pavlovaceae</taxon>
        <taxon>Diacronema</taxon>
    </lineage>
</organism>
<proteinExistence type="inferred from homology"/>
<evidence type="ECO:0000256" key="2">
    <source>
        <dbReference type="ARBA" id="ARBA00005645"/>
    </source>
</evidence>
<comment type="subcellular location">
    <subcellularLocation>
        <location evidence="1">Membrane</location>
        <topology evidence="1">Multi-pass membrane protein</topology>
    </subcellularLocation>
</comment>
<dbReference type="Pfam" id="PF04133">
    <property type="entry name" value="Vps55"/>
    <property type="match status" value="1"/>
</dbReference>
<protein>
    <recommendedName>
        <fullName evidence="9">Vacuolar protein sorting 55</fullName>
    </recommendedName>
</protein>
<dbReference type="EMBL" id="JAGTXO010000001">
    <property type="protein sequence ID" value="KAG8471060.1"/>
    <property type="molecule type" value="Genomic_DNA"/>
</dbReference>
<dbReference type="PANTHER" id="PTHR12050">
    <property type="entry name" value="LEPTIN RECEPTOR-RELATED"/>
    <property type="match status" value="1"/>
</dbReference>
<feature type="transmembrane region" description="Helical" evidence="6">
    <location>
        <begin position="7"/>
        <end position="25"/>
    </location>
</feature>
<dbReference type="PANTHER" id="PTHR12050:SF0">
    <property type="entry name" value="RH04491P"/>
    <property type="match status" value="1"/>
</dbReference>
<evidence type="ECO:0008006" key="9">
    <source>
        <dbReference type="Google" id="ProtNLM"/>
    </source>
</evidence>
<evidence type="ECO:0000313" key="7">
    <source>
        <dbReference type="EMBL" id="KAG8471060.1"/>
    </source>
</evidence>
<sequence>MPVDVKQLIVLALLATVSVMLYVAPLIINQAWWSLLALLPLLFLPVPWFFVPPRDAFGSIGDSDTDTGRHWAEFITSCGAVGMLGIPIVLWHVEMITWIDVVVSCCGSLALACGWALFVFWQQRDGEQHGRSFL</sequence>
<dbReference type="InterPro" id="IPR007262">
    <property type="entry name" value="Vps55/LEPROT"/>
</dbReference>
<evidence type="ECO:0000256" key="4">
    <source>
        <dbReference type="ARBA" id="ARBA00022989"/>
    </source>
</evidence>
<reference evidence="7" key="1">
    <citation type="submission" date="2021-05" db="EMBL/GenBank/DDBJ databases">
        <title>The genome of the haptophyte Pavlova lutheri (Diacronema luteri, Pavlovales) - a model for lipid biosynthesis in eukaryotic algae.</title>
        <authorList>
            <person name="Hulatt C.J."/>
            <person name="Posewitz M.C."/>
        </authorList>
    </citation>
    <scope>NUCLEOTIDE SEQUENCE</scope>
    <source>
        <strain evidence="7">NIVA-4/92</strain>
    </source>
</reference>
<comment type="caution">
    <text evidence="7">The sequence shown here is derived from an EMBL/GenBank/DDBJ whole genome shotgun (WGS) entry which is preliminary data.</text>
</comment>
<keyword evidence="5 6" id="KW-0472">Membrane</keyword>
<feature type="transmembrane region" description="Helical" evidence="6">
    <location>
        <begin position="96"/>
        <end position="121"/>
    </location>
</feature>
<keyword evidence="4 6" id="KW-1133">Transmembrane helix</keyword>
<dbReference type="OrthoDB" id="10442530at2759"/>
<feature type="transmembrane region" description="Helical" evidence="6">
    <location>
        <begin position="71"/>
        <end position="90"/>
    </location>
</feature>
<keyword evidence="8" id="KW-1185">Reference proteome</keyword>
<dbReference type="GO" id="GO:0005768">
    <property type="term" value="C:endosome"/>
    <property type="evidence" value="ECO:0007669"/>
    <property type="project" value="TreeGrafter"/>
</dbReference>